<proteinExistence type="predicted"/>
<dbReference type="GeneID" id="36320690"/>
<gene>
    <name evidence="1" type="ORF">AAJ76_4800021112</name>
</gene>
<dbReference type="AlphaFoldDB" id="A0A0F9YQ02"/>
<dbReference type="EMBL" id="JPQZ01000048">
    <property type="protein sequence ID" value="KKO74742.1"/>
    <property type="molecule type" value="Genomic_DNA"/>
</dbReference>
<dbReference type="Proteomes" id="UP000034350">
    <property type="component" value="Unassembled WGS sequence"/>
</dbReference>
<dbReference type="RefSeq" id="XP_024330484.1">
    <property type="nucleotide sequence ID" value="XM_024475743.1"/>
</dbReference>
<reference evidence="1 2" key="1">
    <citation type="journal article" date="2015" name="Environ. Microbiol.">
        <title>Genome analyses suggest the presence of polyploidy and recent human-driven expansions in eight global populations of the honeybee pathogen Nosema ceranae.</title>
        <authorList>
            <person name="Pelin A."/>
            <person name="Selman M."/>
            <person name="Aris-Brosou S."/>
            <person name="Farinelli L."/>
            <person name="Corradi N."/>
        </authorList>
    </citation>
    <scope>NUCLEOTIDE SEQUENCE [LARGE SCALE GENOMIC DNA]</scope>
    <source>
        <strain evidence="1 2">PA08 1199</strain>
    </source>
</reference>
<name>A0A0F9YQ02_9MICR</name>
<keyword evidence="2" id="KW-1185">Reference proteome</keyword>
<evidence type="ECO:0000313" key="1">
    <source>
        <dbReference type="EMBL" id="KKO74742.1"/>
    </source>
</evidence>
<evidence type="ECO:0000313" key="2">
    <source>
        <dbReference type="Proteomes" id="UP000034350"/>
    </source>
</evidence>
<protein>
    <submittedName>
        <fullName evidence="1">Uncharacterized protein</fullName>
    </submittedName>
</protein>
<dbReference type="VEuPathDB" id="MicrosporidiaDB:NCER_101518"/>
<dbReference type="VEuPathDB" id="MicrosporidiaDB:AAJ76_4800021112"/>
<sequence>MLKFFYLFAGIYTSTNNESISTAESVVCSINSFYDAKGIYQCNQNLNGNNNTKQFLEQENFELKKISGNALNLEEVIQSKVTSISVPNSPIFDTRNVQCFKKKHNETFENPVRKKLKLGDNSKCITNKNEKHRKIFQNSPIISDSITSSLLTSPKQYDEVLNFDKAINDRNKNQNDNIECIEIIRYSDKEELLNSIYNVYAKRFHEYLIDRKNLNWNSVLQNGKVQSINQQSTNLDLFMDFCKEGLILLKSAFYETKNEQVSTSEEIFLFRKKNKKFKSKLSKLKNCFYDRKRTFKKGIECQIKNIEESSFFKESSSESTKKLIVECNIFIKEMAKYLLSFNLTVNLGKKDIKYIYNECKDIFQRLRNISQTFKPECIVVIIKMLIERLEGTQGSLISISRSISILFNSVTRLSSDVDWLISPLKDIMNGIDKEYERKELI</sequence>
<comment type="caution">
    <text evidence="1">The sequence shown here is derived from an EMBL/GenBank/DDBJ whole genome shotgun (WGS) entry which is preliminary data.</text>
</comment>
<accession>A0A0F9YQ02</accession>
<organism evidence="1 2">
    <name type="scientific">Vairimorpha ceranae</name>
    <dbReference type="NCBI Taxonomy" id="40302"/>
    <lineage>
        <taxon>Eukaryota</taxon>
        <taxon>Fungi</taxon>
        <taxon>Fungi incertae sedis</taxon>
        <taxon>Microsporidia</taxon>
        <taxon>Nosematidae</taxon>
        <taxon>Vairimorpha</taxon>
    </lineage>
</organism>